<protein>
    <recommendedName>
        <fullName evidence="3">NF-kappa-B-activating protein C-terminal domain-containing protein</fullName>
    </recommendedName>
</protein>
<feature type="domain" description="NF-kappa-B-activating protein C-terminal" evidence="3">
    <location>
        <begin position="270"/>
        <end position="369"/>
    </location>
</feature>
<feature type="compositionally biased region" description="Basic and acidic residues" evidence="2">
    <location>
        <begin position="87"/>
        <end position="96"/>
    </location>
</feature>
<dbReference type="InterPro" id="IPR040466">
    <property type="entry name" value="NKAP"/>
</dbReference>
<feature type="compositionally biased region" description="Basic residues" evidence="2">
    <location>
        <begin position="168"/>
        <end position="177"/>
    </location>
</feature>
<dbReference type="EMBL" id="HBKR01035126">
    <property type="protein sequence ID" value="CAE2333055.1"/>
    <property type="molecule type" value="Transcribed_RNA"/>
</dbReference>
<organism evidence="4">
    <name type="scientific">Paramoeba aestuarina</name>
    <dbReference type="NCBI Taxonomy" id="180227"/>
    <lineage>
        <taxon>Eukaryota</taxon>
        <taxon>Amoebozoa</taxon>
        <taxon>Discosea</taxon>
        <taxon>Flabellinia</taxon>
        <taxon>Dactylopodida</taxon>
        <taxon>Paramoebidae</taxon>
        <taxon>Paramoeba</taxon>
    </lineage>
</organism>
<dbReference type="GO" id="GO:0010468">
    <property type="term" value="P:regulation of gene expression"/>
    <property type="evidence" value="ECO:0007669"/>
    <property type="project" value="TreeGrafter"/>
</dbReference>
<dbReference type="AlphaFoldDB" id="A0A7S4UBH2"/>
<name>A0A7S4UBH2_9EUKA</name>
<feature type="region of interest" description="Disordered" evidence="2">
    <location>
        <begin position="1"/>
        <end position="263"/>
    </location>
</feature>
<sequence length="383" mass="45560">MPGTRDREERVRDYSPDKGWRRWDREEPERDEDREERRRRREDYERRGRSPRRDRRRSPSPDSYGGGRGRWDQQNAPQRVQKNSSYLEERNRERQQSRYRSVWTRSPSPPPSYYKERKKWQKMKLQEARKEKNTQPAEDLIRDEFGRIPKDLPKEGRDSSDSEDDRSSRKKQRRNRSPSRSPSRSPPRRAKKEEESRKRKNNDDREERERERKKARKVESESESDSDSDSDEESDSSDDDQEVWIEKTPVIPARPVGPEPQQKIAAQTKVDYGGNMMKGEAEAYAQYVQEGKRIPRRGEVGVTSEEIEAFENLGFVMSGSRHKRMNAVRLRKENQVYTAEEKRAMLQLAFEEKAKKENKILADMREIVSQKLSSVDIPLEEEK</sequence>
<evidence type="ECO:0000256" key="1">
    <source>
        <dbReference type="ARBA" id="ARBA00009313"/>
    </source>
</evidence>
<dbReference type="PANTHER" id="PTHR13087:SF0">
    <property type="entry name" value="NFKB ACTIVATING PROTEIN LIKE"/>
    <property type="match status" value="1"/>
</dbReference>
<dbReference type="GO" id="GO:0003682">
    <property type="term" value="F:chromatin binding"/>
    <property type="evidence" value="ECO:0007669"/>
    <property type="project" value="InterPro"/>
</dbReference>
<dbReference type="GO" id="GO:0005634">
    <property type="term" value="C:nucleus"/>
    <property type="evidence" value="ECO:0007669"/>
    <property type="project" value="TreeGrafter"/>
</dbReference>
<feature type="compositionally biased region" description="Acidic residues" evidence="2">
    <location>
        <begin position="221"/>
        <end position="243"/>
    </location>
</feature>
<comment type="similarity">
    <text evidence="1">Belongs to the NKAP family.</text>
</comment>
<accession>A0A7S4UBH2</accession>
<dbReference type="InterPro" id="IPR009269">
    <property type="entry name" value="NKAP_C"/>
</dbReference>
<evidence type="ECO:0000259" key="3">
    <source>
        <dbReference type="Pfam" id="PF06047"/>
    </source>
</evidence>
<dbReference type="PANTHER" id="PTHR13087">
    <property type="entry name" value="NF-KAPPA B ACTIVATING PROTEIN"/>
    <property type="match status" value="1"/>
</dbReference>
<evidence type="ECO:0000313" key="4">
    <source>
        <dbReference type="EMBL" id="CAE2333055.1"/>
    </source>
</evidence>
<reference evidence="4" key="1">
    <citation type="submission" date="2021-01" db="EMBL/GenBank/DDBJ databases">
        <authorList>
            <person name="Corre E."/>
            <person name="Pelletier E."/>
            <person name="Niang G."/>
            <person name="Scheremetjew M."/>
            <person name="Finn R."/>
            <person name="Kale V."/>
            <person name="Holt S."/>
            <person name="Cochrane G."/>
            <person name="Meng A."/>
            <person name="Brown T."/>
            <person name="Cohen L."/>
        </authorList>
    </citation>
    <scope>NUCLEOTIDE SEQUENCE</scope>
    <source>
        <strain evidence="4">SoJaBio B1-5/56/2</strain>
    </source>
</reference>
<evidence type="ECO:0000256" key="2">
    <source>
        <dbReference type="SAM" id="MobiDB-lite"/>
    </source>
</evidence>
<feature type="compositionally biased region" description="Basic and acidic residues" evidence="2">
    <location>
        <begin position="191"/>
        <end position="220"/>
    </location>
</feature>
<feature type="compositionally biased region" description="Polar residues" evidence="2">
    <location>
        <begin position="72"/>
        <end position="86"/>
    </location>
</feature>
<feature type="compositionally biased region" description="Basic and acidic residues" evidence="2">
    <location>
        <begin position="1"/>
        <end position="28"/>
    </location>
</feature>
<feature type="compositionally biased region" description="Basic and acidic residues" evidence="2">
    <location>
        <begin position="124"/>
        <end position="160"/>
    </location>
</feature>
<dbReference type="Pfam" id="PF06047">
    <property type="entry name" value="Nkap_C"/>
    <property type="match status" value="1"/>
</dbReference>
<gene>
    <name evidence="4" type="ORF">NAES01612_LOCUS22985</name>
</gene>
<proteinExistence type="inferred from homology"/>
<feature type="compositionally biased region" description="Basic residues" evidence="2">
    <location>
        <begin position="49"/>
        <end position="58"/>
    </location>
</feature>